<organism evidence="3 4">
    <name type="scientific">Sphingomonas rhizophila</name>
    <dbReference type="NCBI Taxonomy" id="2071607"/>
    <lineage>
        <taxon>Bacteria</taxon>
        <taxon>Pseudomonadati</taxon>
        <taxon>Pseudomonadota</taxon>
        <taxon>Alphaproteobacteria</taxon>
        <taxon>Sphingomonadales</taxon>
        <taxon>Sphingomonadaceae</taxon>
        <taxon>Sphingomonas</taxon>
    </lineage>
</organism>
<dbReference type="SUPFAM" id="SSF103032">
    <property type="entry name" value="Hypothetical protein YwqG"/>
    <property type="match status" value="2"/>
</dbReference>
<feature type="transmembrane region" description="Helical" evidence="2">
    <location>
        <begin position="6"/>
        <end position="23"/>
    </location>
</feature>
<reference evidence="3 4" key="1">
    <citation type="submission" date="2020-08" db="EMBL/GenBank/DDBJ databases">
        <title>Genome sequence of Sphingomonas rhizophila KACC 19189T.</title>
        <authorList>
            <person name="Hyun D.-W."/>
            <person name="Bae J.-W."/>
        </authorList>
    </citation>
    <scope>NUCLEOTIDE SEQUENCE [LARGE SCALE GENOMIC DNA]</scope>
    <source>
        <strain evidence="3 4">KACC 19189</strain>
    </source>
</reference>
<keyword evidence="2" id="KW-0812">Transmembrane</keyword>
<protein>
    <submittedName>
        <fullName evidence="3">DUF1963 domain-containing protein</fullName>
    </submittedName>
</protein>
<dbReference type="RefSeq" id="WP_187541412.1">
    <property type="nucleotide sequence ID" value="NZ_CP060717.1"/>
</dbReference>
<evidence type="ECO:0000256" key="1">
    <source>
        <dbReference type="SAM" id="MobiDB-lite"/>
    </source>
</evidence>
<dbReference type="InterPro" id="IPR015315">
    <property type="entry name" value="DUF1963"/>
</dbReference>
<evidence type="ECO:0000313" key="4">
    <source>
        <dbReference type="Proteomes" id="UP000515955"/>
    </source>
</evidence>
<feature type="region of interest" description="Disordered" evidence="1">
    <location>
        <begin position="29"/>
        <end position="95"/>
    </location>
</feature>
<dbReference type="Proteomes" id="UP000515955">
    <property type="component" value="Chromosome"/>
</dbReference>
<evidence type="ECO:0000256" key="2">
    <source>
        <dbReference type="SAM" id="Phobius"/>
    </source>
</evidence>
<proteinExistence type="predicted"/>
<name>A0A7G9S987_9SPHN</name>
<accession>A0A7G9S987</accession>
<feature type="compositionally biased region" description="Acidic residues" evidence="1">
    <location>
        <begin position="79"/>
        <end position="94"/>
    </location>
</feature>
<dbReference type="PANTHER" id="PTHR36436:SF6">
    <property type="entry name" value="SLL5081 PROTEIN"/>
    <property type="match status" value="1"/>
</dbReference>
<dbReference type="Pfam" id="PF09234">
    <property type="entry name" value="DUF1963"/>
    <property type="match status" value="2"/>
</dbReference>
<dbReference type="InterPro" id="IPR035948">
    <property type="entry name" value="YwqG-like_sf"/>
</dbReference>
<dbReference type="Gene3D" id="2.30.320.10">
    <property type="entry name" value="YwqG-like"/>
    <property type="match status" value="2"/>
</dbReference>
<dbReference type="PANTHER" id="PTHR36436">
    <property type="entry name" value="SLL5081 PROTEIN"/>
    <property type="match status" value="1"/>
</dbReference>
<sequence>MDQSIMIIAGGLAVVMVLAVMLLRHRSQPVPDPTIDLGRRRGVGDGLVTQPPLPSVDVLPPRPRPALGLTPWDGRSDGEPSDEAEGSDGADEEAFDRPTILMEADERAIDDDQESAVGFDEGMTLGADFVIPRGVGELPPEELDGAPAEPVEDHAPLVLMTKKKRSPGAPPPYLQAAHVPREVEENVSVVLRRQVPLAAGPARSWLGGLPRLPDSVEWPRTVAPDRADEGDRPLHFVAQISCEDLPPDLWGGLGPRVGWLLFFLDPLDPEGDDPRLVRVVHVEEWGAEREPPVDLPPVDEETGPGPDYRHCRTVRDIPTRWRRWPVDLVAVPNQLYDEGNRIFVTPPDFAAQLYAGAPVDPAPAEAEADAPLSWRGALYIIDSVLRELDEGIIGRPPSPAQREVLLRENYVASIIPELRAQEEAWMSVGRGAIVAKPEPLTLRERELQARMQSISEDRQRELEKVAAFIVQNPNGEAIIARCEHDRKAEADWRAGAIAGLEAVRDQIIAQPLDTPLLPEDWEALRMHLDGQRFAGWSIEWTSRNTEFPVSLVQRTVSLLDLAEAGRNAGVVELAADYQADPALAALVPEGIRSRLEPHWRALTDNRPHRMGGYHDGLQTDPEEGPQAMLLLLQLASDDGMHWMWGDGGAYFITISPRDLAQGRFDQAEIRLELP</sequence>
<gene>
    <name evidence="3" type="ORF">H9L12_08725</name>
</gene>
<dbReference type="EMBL" id="CP060717">
    <property type="protein sequence ID" value="QNN64412.1"/>
    <property type="molecule type" value="Genomic_DNA"/>
</dbReference>
<keyword evidence="2" id="KW-0472">Membrane</keyword>
<keyword evidence="4" id="KW-1185">Reference proteome</keyword>
<keyword evidence="2" id="KW-1133">Transmembrane helix</keyword>
<dbReference type="AlphaFoldDB" id="A0A7G9S987"/>
<dbReference type="KEGG" id="srhi:H9L12_08725"/>
<feature type="region of interest" description="Disordered" evidence="1">
    <location>
        <begin position="290"/>
        <end position="309"/>
    </location>
</feature>
<evidence type="ECO:0000313" key="3">
    <source>
        <dbReference type="EMBL" id="QNN64412.1"/>
    </source>
</evidence>